<comment type="caution">
    <text evidence="6">The sequence shown here is derived from an EMBL/GenBank/DDBJ whole genome shotgun (WGS) entry which is preliminary data.</text>
</comment>
<evidence type="ECO:0000313" key="10">
    <source>
        <dbReference type="Proteomes" id="UP000440732"/>
    </source>
</evidence>
<dbReference type="Proteomes" id="UP000486351">
    <property type="component" value="Unassembled WGS sequence"/>
</dbReference>
<dbReference type="Proteomes" id="UP000488956">
    <property type="component" value="Unassembled WGS sequence"/>
</dbReference>
<dbReference type="Proteomes" id="UP000440732">
    <property type="component" value="Unassembled WGS sequence"/>
</dbReference>
<reference evidence="8 9" key="1">
    <citation type="submission" date="2018-08" db="EMBL/GenBank/DDBJ databases">
        <title>Genomic investigation of the strawberry pathogen Phytophthora fragariae indicates pathogenicity is determined by transcriptional variation in three key races.</title>
        <authorList>
            <person name="Adams T.M."/>
            <person name="Armitage A.D."/>
            <person name="Sobczyk M.K."/>
            <person name="Bates H.J."/>
            <person name="Dunwell J.M."/>
            <person name="Nellist C.F."/>
            <person name="Harrison R.J."/>
        </authorList>
    </citation>
    <scope>NUCLEOTIDE SEQUENCE [LARGE SCALE GENOMIC DNA]</scope>
    <source>
        <strain evidence="6 9">BC-1</strain>
        <strain evidence="5 10">NOV-5</strain>
        <strain evidence="7 12">NOV-77</strain>
        <strain evidence="2 8">NOV-9</strain>
        <strain evidence="4 13">ONT-3</strain>
        <strain evidence="3 11">SCRP245</strain>
    </source>
</reference>
<name>A0A6A3ZU57_9STRA</name>
<evidence type="ECO:0000313" key="8">
    <source>
        <dbReference type="Proteomes" id="UP000429523"/>
    </source>
</evidence>
<accession>A0A6A3ZU57</accession>
<evidence type="ECO:0000313" key="12">
    <source>
        <dbReference type="Proteomes" id="UP000486351"/>
    </source>
</evidence>
<dbReference type="AlphaFoldDB" id="A0A6A3ZU57"/>
<dbReference type="Proteomes" id="UP000429523">
    <property type="component" value="Unassembled WGS sequence"/>
</dbReference>
<feature type="compositionally biased region" description="Basic residues" evidence="1">
    <location>
        <begin position="66"/>
        <end position="75"/>
    </location>
</feature>
<evidence type="ECO:0000313" key="9">
    <source>
        <dbReference type="Proteomes" id="UP000440367"/>
    </source>
</evidence>
<evidence type="ECO:0000313" key="13">
    <source>
        <dbReference type="Proteomes" id="UP000488956"/>
    </source>
</evidence>
<evidence type="ECO:0000256" key="1">
    <source>
        <dbReference type="SAM" id="MobiDB-lite"/>
    </source>
</evidence>
<dbReference type="Proteomes" id="UP000460718">
    <property type="component" value="Unassembled WGS sequence"/>
</dbReference>
<evidence type="ECO:0000313" key="6">
    <source>
        <dbReference type="EMBL" id="KAE9241124.1"/>
    </source>
</evidence>
<dbReference type="EMBL" id="QXGA01001268">
    <property type="protein sequence ID" value="KAE9123901.1"/>
    <property type="molecule type" value="Genomic_DNA"/>
</dbReference>
<evidence type="ECO:0000313" key="5">
    <source>
        <dbReference type="EMBL" id="KAE9123901.1"/>
    </source>
</evidence>
<proteinExistence type="predicted"/>
<protein>
    <submittedName>
        <fullName evidence="6">Uncharacterized protein</fullName>
    </submittedName>
</protein>
<dbReference type="EMBL" id="QXGF01000319">
    <property type="protein sequence ID" value="KAE8942184.1"/>
    <property type="molecule type" value="Genomic_DNA"/>
</dbReference>
<dbReference type="EMBL" id="QXFW01001322">
    <property type="protein sequence ID" value="KAE8992647.1"/>
    <property type="molecule type" value="Genomic_DNA"/>
</dbReference>
<sequence length="97" mass="10826">MHEAESFQETLEFLDEALRGVDVTLDGDDISSLKSSLLDPFDGDIEQELDLLAPIAPPQQSSQHQSKPRGRRKKNYNQNKARQPAALPSTDSDGYQQ</sequence>
<dbReference type="EMBL" id="QXGD01000388">
    <property type="protein sequence ID" value="KAE9241124.1"/>
    <property type="molecule type" value="Genomic_DNA"/>
</dbReference>
<dbReference type="Proteomes" id="UP000440367">
    <property type="component" value="Unassembled WGS sequence"/>
</dbReference>
<organism evidence="6 9">
    <name type="scientific">Phytophthora fragariae</name>
    <dbReference type="NCBI Taxonomy" id="53985"/>
    <lineage>
        <taxon>Eukaryota</taxon>
        <taxon>Sar</taxon>
        <taxon>Stramenopiles</taxon>
        <taxon>Oomycota</taxon>
        <taxon>Peronosporomycetes</taxon>
        <taxon>Peronosporales</taxon>
        <taxon>Peronosporaceae</taxon>
        <taxon>Phytophthora</taxon>
    </lineage>
</organism>
<dbReference type="EMBL" id="QXFX01001305">
    <property type="protein sequence ID" value="KAE9092732.1"/>
    <property type="molecule type" value="Genomic_DNA"/>
</dbReference>
<evidence type="ECO:0000313" key="7">
    <source>
        <dbReference type="EMBL" id="KAE9348039.1"/>
    </source>
</evidence>
<evidence type="ECO:0000313" key="2">
    <source>
        <dbReference type="EMBL" id="KAE8942184.1"/>
    </source>
</evidence>
<feature type="region of interest" description="Disordered" evidence="1">
    <location>
        <begin position="48"/>
        <end position="97"/>
    </location>
</feature>
<evidence type="ECO:0000313" key="11">
    <source>
        <dbReference type="Proteomes" id="UP000460718"/>
    </source>
</evidence>
<dbReference type="EMBL" id="QXFY01000321">
    <property type="protein sequence ID" value="KAE9348039.1"/>
    <property type="molecule type" value="Genomic_DNA"/>
</dbReference>
<evidence type="ECO:0000313" key="4">
    <source>
        <dbReference type="EMBL" id="KAE9092732.1"/>
    </source>
</evidence>
<evidence type="ECO:0000313" key="3">
    <source>
        <dbReference type="EMBL" id="KAE8992647.1"/>
    </source>
</evidence>
<gene>
    <name evidence="6" type="ORF">PF002_g9427</name>
    <name evidence="5" type="ORF">PF006_g17319</name>
    <name evidence="7" type="ORF">PF008_g7545</name>
    <name evidence="2" type="ORF">PF009_g8059</name>
    <name evidence="4" type="ORF">PF010_g17736</name>
    <name evidence="3" type="ORF">PF011_g17469</name>
</gene>